<gene>
    <name evidence="1" type="ORF">M9H77_20999</name>
</gene>
<organism evidence="1 2">
    <name type="scientific">Catharanthus roseus</name>
    <name type="common">Madagascar periwinkle</name>
    <name type="synonym">Vinca rosea</name>
    <dbReference type="NCBI Taxonomy" id="4058"/>
    <lineage>
        <taxon>Eukaryota</taxon>
        <taxon>Viridiplantae</taxon>
        <taxon>Streptophyta</taxon>
        <taxon>Embryophyta</taxon>
        <taxon>Tracheophyta</taxon>
        <taxon>Spermatophyta</taxon>
        <taxon>Magnoliopsida</taxon>
        <taxon>eudicotyledons</taxon>
        <taxon>Gunneridae</taxon>
        <taxon>Pentapetalae</taxon>
        <taxon>asterids</taxon>
        <taxon>lamiids</taxon>
        <taxon>Gentianales</taxon>
        <taxon>Apocynaceae</taxon>
        <taxon>Rauvolfioideae</taxon>
        <taxon>Vinceae</taxon>
        <taxon>Catharanthinae</taxon>
        <taxon>Catharanthus</taxon>
    </lineage>
</organism>
<dbReference type="Proteomes" id="UP001060085">
    <property type="component" value="Linkage Group LG05"/>
</dbReference>
<evidence type="ECO:0000313" key="2">
    <source>
        <dbReference type="Proteomes" id="UP001060085"/>
    </source>
</evidence>
<comment type="caution">
    <text evidence="1">The sequence shown here is derived from an EMBL/GenBank/DDBJ whole genome shotgun (WGS) entry which is preliminary data.</text>
</comment>
<protein>
    <submittedName>
        <fullName evidence="1">Uncharacterized protein</fullName>
    </submittedName>
</protein>
<dbReference type="EMBL" id="CM044705">
    <property type="protein sequence ID" value="KAI5661676.1"/>
    <property type="molecule type" value="Genomic_DNA"/>
</dbReference>
<name>A0ACC0ALS5_CATRO</name>
<keyword evidence="2" id="KW-1185">Reference proteome</keyword>
<sequence>MGCICSKGVPRIKKHGKEKESKKSSSKRFVVSSKKEDVVVEVDNGANDATTRLISTENAEKSAGSTPPSGDEAEKSSMVLEKSMDTQMSKGATVGDDMVGGQPQISRVFNVRNGVDGAQVVAGWPSWLTAVAGEAIKGWVPRKADSFEKLDKIGQGTYSSVYRARDLESGKIVALKKVRFVNMDPESVRFMSREILILRRLDHPNVMKLEGLVTSRVSCNLYLVFDYMEHDLAGLAASPKVKFTEAQIKCYMQQLLRGLEHCHSRGVLHRDIKGSNLLIDNNGTLKIGDFGLATFFRTNQKQPLTSRVVTLWYRPPELLLGATDYGAAVDLWSSGCILAELFAGKPIMPGRTEVEQLHKIFKLCGSPSEAYWRKSKLPHATIFKPQQPYKRTVAETFKDFPASALALLDILLAFEPERRGSTTSVLQNEFFTTKPLPCDPSVLPKYPPSKEFDAKIRDEEARRQKAASGKGRGTESTRKVSKESKAVPAPDANAELPSSIQKWKGLSNPKSNSEQFNPEEEGGSGFPIDPSGGSLFKGHLAPNGTSRGSVNMHGAEGGPRFSSQVYSSGHSGAELRTQRSYKPQAGAAQLSRFSNSVAVRGSSRFDLSRDDSVHSQWPEERLNGKYSRLNESDSSHSLLGLPTSSYKKDQAAESQQYVLGYTPKTTKVHYSGPLIPAGGNIEEMLKEHEKQIQEAVRKARVAKDNKNATAYHGNGQTESLLQYLGTRR</sequence>
<proteinExistence type="predicted"/>
<reference evidence="2" key="1">
    <citation type="journal article" date="2023" name="Nat. Plants">
        <title>Single-cell RNA sequencing provides a high-resolution roadmap for understanding the multicellular compartmentation of specialized metabolism.</title>
        <authorList>
            <person name="Sun S."/>
            <person name="Shen X."/>
            <person name="Li Y."/>
            <person name="Li Y."/>
            <person name="Wang S."/>
            <person name="Li R."/>
            <person name="Zhang H."/>
            <person name="Shen G."/>
            <person name="Guo B."/>
            <person name="Wei J."/>
            <person name="Xu J."/>
            <person name="St-Pierre B."/>
            <person name="Chen S."/>
            <person name="Sun C."/>
        </authorList>
    </citation>
    <scope>NUCLEOTIDE SEQUENCE [LARGE SCALE GENOMIC DNA]</scope>
</reference>
<evidence type="ECO:0000313" key="1">
    <source>
        <dbReference type="EMBL" id="KAI5661676.1"/>
    </source>
</evidence>
<accession>A0ACC0ALS5</accession>